<dbReference type="Proteomes" id="UP000559256">
    <property type="component" value="Unassembled WGS sequence"/>
</dbReference>
<dbReference type="EMBL" id="JAACJM010000060">
    <property type="protein sequence ID" value="KAF5354371.1"/>
    <property type="molecule type" value="Genomic_DNA"/>
</dbReference>
<proteinExistence type="predicted"/>
<reference evidence="1 2" key="1">
    <citation type="journal article" date="2020" name="ISME J.">
        <title>Uncovering the hidden diversity of litter-decomposition mechanisms in mushroom-forming fungi.</title>
        <authorList>
            <person name="Floudas D."/>
            <person name="Bentzer J."/>
            <person name="Ahren D."/>
            <person name="Johansson T."/>
            <person name="Persson P."/>
            <person name="Tunlid A."/>
        </authorList>
    </citation>
    <scope>NUCLEOTIDE SEQUENCE [LARGE SCALE GENOMIC DNA]</scope>
    <source>
        <strain evidence="1 2">CBS 291.85</strain>
    </source>
</reference>
<gene>
    <name evidence="1" type="ORF">D9758_010773</name>
</gene>
<name>A0A8H5FYY8_9AGAR</name>
<protein>
    <submittedName>
        <fullName evidence="1">Uncharacterized protein</fullName>
    </submittedName>
</protein>
<sequence>MASQSLPNLQPLENSVSRLRIKAKAAVRNRDSLQDLADTADEGVQYFSQLYVNNKDLAQRHLYRLKRDLTEADDVAGCHNSRYRIFGILLQDSREVLRMRKRIEDHIMEILQECLQQSSRQRFSEDHRYNGAHVATNWQFHQNGNTFCLNNF</sequence>
<dbReference type="AlphaFoldDB" id="A0A8H5FYY8"/>
<keyword evidence="2" id="KW-1185">Reference proteome</keyword>
<accession>A0A8H5FYY8</accession>
<evidence type="ECO:0000313" key="2">
    <source>
        <dbReference type="Proteomes" id="UP000559256"/>
    </source>
</evidence>
<organism evidence="1 2">
    <name type="scientific">Tetrapyrgos nigripes</name>
    <dbReference type="NCBI Taxonomy" id="182062"/>
    <lineage>
        <taxon>Eukaryota</taxon>
        <taxon>Fungi</taxon>
        <taxon>Dikarya</taxon>
        <taxon>Basidiomycota</taxon>
        <taxon>Agaricomycotina</taxon>
        <taxon>Agaricomycetes</taxon>
        <taxon>Agaricomycetidae</taxon>
        <taxon>Agaricales</taxon>
        <taxon>Marasmiineae</taxon>
        <taxon>Marasmiaceae</taxon>
        <taxon>Tetrapyrgos</taxon>
    </lineage>
</organism>
<evidence type="ECO:0000313" key="1">
    <source>
        <dbReference type="EMBL" id="KAF5354371.1"/>
    </source>
</evidence>
<comment type="caution">
    <text evidence="1">The sequence shown here is derived from an EMBL/GenBank/DDBJ whole genome shotgun (WGS) entry which is preliminary data.</text>
</comment>